<dbReference type="PROSITE" id="PS00440">
    <property type="entry name" value="ACYLTRANSF_C_2"/>
    <property type="match status" value="1"/>
</dbReference>
<dbReference type="PANTHER" id="PTHR43775:SF22">
    <property type="entry name" value="SYNTHASE, PUTATIVE (JCVI)-RELATED"/>
    <property type="match status" value="1"/>
</dbReference>
<dbReference type="Gene3D" id="3.90.180.10">
    <property type="entry name" value="Medium-chain alcohol dehydrogenases, catalytic domain"/>
    <property type="match status" value="1"/>
</dbReference>
<dbReference type="Pfam" id="PF23114">
    <property type="entry name" value="NAD-bd_HRPKS_sdrA"/>
    <property type="match status" value="1"/>
</dbReference>
<feature type="domain" description="Carrier" evidence="9">
    <location>
        <begin position="2300"/>
        <end position="2377"/>
    </location>
</feature>
<evidence type="ECO:0000259" key="11">
    <source>
        <dbReference type="PROSITE" id="PS52019"/>
    </source>
</evidence>
<dbReference type="InterPro" id="IPR001227">
    <property type="entry name" value="Ac_transferase_dom_sf"/>
</dbReference>
<dbReference type="InterPro" id="IPR020807">
    <property type="entry name" value="PKS_DH"/>
</dbReference>
<dbReference type="InterPro" id="IPR009081">
    <property type="entry name" value="PP-bd_ACP"/>
</dbReference>
<feature type="domain" description="PKS/mFAS DH" evidence="11">
    <location>
        <begin position="937"/>
        <end position="1251"/>
    </location>
</feature>
<reference evidence="12" key="1">
    <citation type="submission" date="2022-11" db="EMBL/GenBank/DDBJ databases">
        <title>Genome Resource of Sclerotinia nivalis Strain SnTB1, a Plant Pathogen Isolated from American Ginseng.</title>
        <authorList>
            <person name="Fan S."/>
        </authorList>
    </citation>
    <scope>NUCLEOTIDE SEQUENCE</scope>
    <source>
        <strain evidence="12">SnTB1</strain>
    </source>
</reference>
<evidence type="ECO:0000256" key="2">
    <source>
        <dbReference type="ARBA" id="ARBA00022450"/>
    </source>
</evidence>
<sequence>MTSQIPLPIAIIGIACRLPGGVGNTDDLWELLVDGRSAWSPVPTERFNEDAFYHPNPDNPGTTNHRGGHFITQDIAAFDASFFGISPIEASAMDPQQRILLETTYEAFEDAGIPIENVRGSNTGVFAAMFTRDYDRNINRDPLDIPKYHTTGTGEAIIANRVSYTFDFKGPSMTLDTGCSGSMVALHQACRSLQFGESTMALASGVNLILNPDHMVGMSNLHMLNDSGRSFSFDERGSGYGRGEGVVTVLLKRLDDAIRAGDNIRSVIRNTAVNQDGRTNGITLPSSQAQESLIRLIYKNSGLDPCKIDYVEAHGTGTLAGDLAEIKTIKNVFCGDSRATDLYVGSIKSSIGHLESSSGLAGLIKAVLCLERGFILPNSDFIQPKKGLSLNESRIKIPSEPIVLESGVRRASVNSFGYGGTNAHAILESFNQAPRAGSRIFHKRVELAGPLHAPKSTNTTPSPPAPQIFILTGKSEDSVRTAALNLSKQSLSEDALDDLAYTLSNHRSMMSWRYSFVASSSQELLTSLQSVSGSPKSLVKSSSSHRIVFVFTGQGAQWIGMARELLLVDSAFAKSIADSSMILQALGAPWNLVEELLSDQANSRIDKSEIAQPASTALQIALVDLLSSLNVTPQVVLGHSSGEIAAAYSAGFISRSEALKISYHRSFIGGHCKKLIPSKGAMLSAALGEEQVLPLLSSTRTGKVSLACVNSPSSTTLSGDEDAILEVQSMLNDLGVFSRKLKVDTAYHSHHMQKVSEKYLSSMGSINAHAGNDVEFISSVTAKRKMTDFGSDYWVQNLLSKVRFSDALEHYCAAQNLADELRGASSNHILVEIGPHSVLKSPIRQTITSKFDPLKYLYLPSLVRHKDATYSILELVRSLFDEGYPVDVDAANSICRHKLKSPQYLPGLPTYPWDHSTRYWHESRLSKQHRLREYPYHDLLGVRIASSTAIEPAWTHILGLVQFPWLADHVVDGLVIFPGSGYLCMAIEAVRQLFHGSQASGIVPTFILRDVHFLKALVIPSPPSKVEAQINLRPCRDFTKGSYEFKVSALSDDESWHEHCSGTIQIDYWSEPADAFGSHFSNYDKQLYDTETNIQPQVLDFEKIYNEMRSNGNLYGPSFQAIRMLEMSKLKAVGSIKIPDVKSIMPTNYMQPHIIHPTTLDALLHTSLPLFSNTIGAGSVMPVSIGKISLRGDINNEPEGELKSHTFLIPRGARSAVANLVVHEANCLDNRHPVLEISELEIRGLGESQVSKLDLPRKFSYQMKWAADIKQLSSHKGPLSLTEYINCLHFKYSNLKILQTKSDSVKIANLILSTLERFQNNGIEFYDFADTSDAMLKEISRKFSQCDQVLRSKTLNIDSDFEEQSLKSSTYDLVILVADDMDHISDTALLNTQKLLNPGGWVMIWSAAADPSINVLHSRLIQNSFDGMQLLDHDDEVRGDILVSRKAMPDSRSLAPIRVIGRDGTEDFANQVCTSLQESGFDAGYIKWGADLLGDDIIHVIIDNGQNPLLVKPSPQLFQQFVGVVGGNKANVLWISAHQHPSAADNPEKGLVTGFVRSASAENADLNCITLDVQDAFTSLSSDLLHTIKTILIEAFSSSSPRGLLNEKEYVYRNGKLLIPRLIPDHGVNNWIAKATGKPTVETVAYPTSGQTLNLDLETANIDENLYYVGESLSEDLGPSEVQITVKAQHMSRADNVVNLASASLKEFPKHIRQFSGTISSIGNCLTSCLQVGDRVCGWSYNTKAHSSHVRIDEKNVLRLPSDISFRIGSTIPFSFMTAYHSLVELARLEKDQTILIHDASTAFGRAALTLAQHIGAKIFATVLEVDDRESIARQFSLQPENIFYEHATNLKQNLFQLTNQAGVDVVLNFVKDTYNEDSFACIAKCGVYIHVGYPGESESGSESYTFKYRPMNNTSFFSFDLGNLTHTRPQKVIDLLQNSTALLHLSEERLDTQNYVSVAPGKLHDGFRLLSSQKHLNTVIVESDEHSQVQVINMNQHAKESNKMTFDSNSTYIIAGGLGDLGQRICGLMAQRGAKNIVVLSRRVANHDDMDFLRAHLGGISPGCGLHSIVCDISSPSMVRNAASTIEKMNLPPVKGFVQSATVLQDVIIERMTLENFMTPLETKLDGTAYLLDAFKNPNLEFFIMLASLSGVIGTMGQANYDSGNSYQDTVAQNQKLSGTHIMSLDLGLIKNTSVYDGTDGELRMQNLVRQGMIPVDLDELDAVLDYALSPQARKDRCKQVVVGIDGVSIAHAANSTPTTQSAVFVHVRNTGEQVSDLKEAQNSVDRKQTISDAASLAEAHSILEEAIVQRISHLISLDSSKIGLDTSLVDFGLDSLTAIELKNWIGNEFDAAIQASEILDERSVSSLAVRIAARSSLLHANSNITREAPVAVNGHGTNPGNNSASFKVLPVPDLSSSLDLYLTSVRMFLSETQLSHTVSVIQEFIDGPGVELQNRLVEYRKQAENWPHAKMFMRYRNPTNPYNLFYGSHVTSTIGHSQAERAAIISLSAWNFKQRMDTDNLEQDYLNEEPLCMDSLKWIFNANRIPQKTTDKMHKYADNDYFVVLRRGHVFKARLAKNMSQESTYMLLKKTFLTILRLSEEKIPAVATLTADERNSWAELREMVKGINHRNRAVLEDIEASTFVICLDDGSPETPTERCNQFLYGGPSNRWGDKPLQFVICENGASGFICEHTMIDAASSAQINNLITRSIMDYRPKVQSDERANMQIDDLQEEISFGTNSTIEKEIQRIEENFGQVHNRPATHLQFCISKLGNKFLQPFKIPSRAGCHLVIQLASLFHFGKQYPCWEALTTMFFRLGRVDWMQVVSPAMYEFCASVAENQKSATELKALLREAVSAHSSTMSKTGRGLGFVAHFQSLEEVIAEDEPIPAFFEDPTWKMTRKWGTKKIKTDSAAGFIYQEAGFPMPDPESLLVHYEVEDERCFFWIQGTGEHPRRFQEALERAAVVVRNLLEM</sequence>
<dbReference type="InterPro" id="IPR013968">
    <property type="entry name" value="PKS_KR"/>
</dbReference>
<dbReference type="InterPro" id="IPR023213">
    <property type="entry name" value="CAT-like_dom_sf"/>
</dbReference>
<dbReference type="Gene3D" id="3.40.50.720">
    <property type="entry name" value="NAD(P)-binding Rossmann-like Domain"/>
    <property type="match status" value="3"/>
</dbReference>
<dbReference type="InterPro" id="IPR000542">
    <property type="entry name" value="Carn_acyl_trans"/>
</dbReference>
<comment type="caution">
    <text evidence="12">The sequence shown here is derived from an EMBL/GenBank/DDBJ whole genome shotgun (WGS) entry which is preliminary data.</text>
</comment>
<dbReference type="GO" id="GO:0044550">
    <property type="term" value="P:secondary metabolite biosynthetic process"/>
    <property type="evidence" value="ECO:0007669"/>
    <property type="project" value="UniProtKB-ARBA"/>
</dbReference>
<evidence type="ECO:0000313" key="12">
    <source>
        <dbReference type="EMBL" id="KAJ8067959.1"/>
    </source>
</evidence>
<gene>
    <name evidence="12" type="ORF">OCU04_003540</name>
</gene>
<dbReference type="Pfam" id="PF08659">
    <property type="entry name" value="KR"/>
    <property type="match status" value="1"/>
</dbReference>
<dbReference type="SMART" id="SM00823">
    <property type="entry name" value="PKS_PP"/>
    <property type="match status" value="1"/>
</dbReference>
<evidence type="ECO:0000256" key="3">
    <source>
        <dbReference type="ARBA" id="ARBA00022553"/>
    </source>
</evidence>
<dbReference type="SUPFAM" id="SSF52151">
    <property type="entry name" value="FabD/lysophospholipase-like"/>
    <property type="match status" value="1"/>
</dbReference>
<dbReference type="Gene3D" id="3.40.47.10">
    <property type="match status" value="1"/>
</dbReference>
<evidence type="ECO:0000256" key="4">
    <source>
        <dbReference type="ARBA" id="ARBA00022679"/>
    </source>
</evidence>
<dbReference type="GO" id="GO:0031177">
    <property type="term" value="F:phosphopantetheine binding"/>
    <property type="evidence" value="ECO:0007669"/>
    <property type="project" value="InterPro"/>
</dbReference>
<dbReference type="SUPFAM" id="SSF52777">
    <property type="entry name" value="CoA-dependent acyltransferases"/>
    <property type="match status" value="2"/>
</dbReference>
<evidence type="ECO:0000256" key="5">
    <source>
        <dbReference type="ARBA" id="ARBA00023268"/>
    </source>
</evidence>
<dbReference type="PROSITE" id="PS52004">
    <property type="entry name" value="KS3_2"/>
    <property type="match status" value="1"/>
</dbReference>
<dbReference type="SUPFAM" id="SSF50129">
    <property type="entry name" value="GroES-like"/>
    <property type="match status" value="1"/>
</dbReference>
<dbReference type="InterPro" id="IPR042104">
    <property type="entry name" value="PKS_dehydratase_sf"/>
</dbReference>
<feature type="domain" description="Ketosynthase family 3 (KS3)" evidence="10">
    <location>
        <begin position="6"/>
        <end position="429"/>
    </location>
</feature>
<dbReference type="InterPro" id="IPR049900">
    <property type="entry name" value="PKS_mFAS_DH"/>
</dbReference>
<keyword evidence="4" id="KW-0808">Transferase</keyword>
<proteinExistence type="inferred from homology"/>
<dbReference type="InterPro" id="IPR036291">
    <property type="entry name" value="NAD(P)-bd_dom_sf"/>
</dbReference>
<dbReference type="SMART" id="SM00826">
    <property type="entry name" value="PKS_DH"/>
    <property type="match status" value="1"/>
</dbReference>
<dbReference type="SUPFAM" id="SSF47336">
    <property type="entry name" value="ACP-like"/>
    <property type="match status" value="1"/>
</dbReference>
<dbReference type="Pfam" id="PF14765">
    <property type="entry name" value="PS-DH"/>
    <property type="match status" value="1"/>
</dbReference>
<dbReference type="InterPro" id="IPR036736">
    <property type="entry name" value="ACP-like_sf"/>
</dbReference>
<dbReference type="InterPro" id="IPR056501">
    <property type="entry name" value="NAD-bd_HRPKS_sdrA"/>
</dbReference>
<feature type="region of interest" description="C-terminal hotdog fold" evidence="8">
    <location>
        <begin position="1095"/>
        <end position="1251"/>
    </location>
</feature>
<dbReference type="GO" id="GO:0016491">
    <property type="term" value="F:oxidoreductase activity"/>
    <property type="evidence" value="ECO:0007669"/>
    <property type="project" value="InterPro"/>
</dbReference>
<dbReference type="Pfam" id="PF16197">
    <property type="entry name" value="KAsynt_C_assoc"/>
    <property type="match status" value="1"/>
</dbReference>
<protein>
    <recommendedName>
        <fullName evidence="14">Carrier domain-containing protein</fullName>
    </recommendedName>
</protein>
<dbReference type="Pfam" id="PF00698">
    <property type="entry name" value="Acyl_transf_1"/>
    <property type="match status" value="1"/>
</dbReference>
<dbReference type="Pfam" id="PF02801">
    <property type="entry name" value="Ketoacyl-synt_C"/>
    <property type="match status" value="1"/>
</dbReference>
<dbReference type="OrthoDB" id="329835at2759"/>
<dbReference type="InterPro" id="IPR014043">
    <property type="entry name" value="Acyl_transferase_dom"/>
</dbReference>
<dbReference type="SMART" id="SM00829">
    <property type="entry name" value="PKS_ER"/>
    <property type="match status" value="1"/>
</dbReference>
<dbReference type="InterPro" id="IPR049552">
    <property type="entry name" value="PKS_DH_N"/>
</dbReference>
<feature type="active site" description="Proton acceptor; for dehydratase activity" evidence="8">
    <location>
        <position position="969"/>
    </location>
</feature>
<dbReference type="InterPro" id="IPR050091">
    <property type="entry name" value="PKS_NRPS_Biosynth_Enz"/>
</dbReference>
<dbReference type="Gene3D" id="3.30.70.3290">
    <property type="match status" value="1"/>
</dbReference>
<dbReference type="InterPro" id="IPR039551">
    <property type="entry name" value="Cho/carn_acyl_trans"/>
</dbReference>
<dbReference type="PANTHER" id="PTHR43775">
    <property type="entry name" value="FATTY ACID SYNTHASE"/>
    <property type="match status" value="1"/>
</dbReference>
<dbReference type="InterPro" id="IPR029063">
    <property type="entry name" value="SAM-dependent_MTases_sf"/>
</dbReference>
<dbReference type="SMART" id="SM00825">
    <property type="entry name" value="PKS_KS"/>
    <property type="match status" value="1"/>
</dbReference>
<feature type="active site" description="Proton donor; for dehydratase activity" evidence="8">
    <location>
        <position position="1161"/>
    </location>
</feature>
<evidence type="ECO:0000259" key="9">
    <source>
        <dbReference type="PROSITE" id="PS50075"/>
    </source>
</evidence>
<dbReference type="InterPro" id="IPR057326">
    <property type="entry name" value="KR_dom"/>
</dbReference>
<dbReference type="Proteomes" id="UP001152300">
    <property type="component" value="Unassembled WGS sequence"/>
</dbReference>
<keyword evidence="13" id="KW-1185">Reference proteome</keyword>
<keyword evidence="5" id="KW-0511">Multifunctional enzyme</keyword>
<dbReference type="Gene3D" id="3.30.559.10">
    <property type="entry name" value="Chloramphenicol acetyltransferase-like domain"/>
    <property type="match status" value="1"/>
</dbReference>
<dbReference type="InterPro" id="IPR016039">
    <property type="entry name" value="Thiolase-like"/>
</dbReference>
<dbReference type="InterPro" id="IPR016035">
    <property type="entry name" value="Acyl_Trfase/lysoPLipase"/>
</dbReference>
<evidence type="ECO:0000256" key="8">
    <source>
        <dbReference type="PROSITE-ProRule" id="PRU01363"/>
    </source>
</evidence>
<accession>A0A9X0ASZ5</accession>
<dbReference type="InterPro" id="IPR032821">
    <property type="entry name" value="PKS_assoc"/>
</dbReference>
<dbReference type="Pfam" id="PF00755">
    <property type="entry name" value="Carn_acyltransf"/>
    <property type="match status" value="1"/>
</dbReference>
<name>A0A9X0ASZ5_9HELO</name>
<dbReference type="CDD" id="cd05274">
    <property type="entry name" value="KR_FAS_SDR_x"/>
    <property type="match status" value="1"/>
</dbReference>
<dbReference type="InterPro" id="IPR011032">
    <property type="entry name" value="GroES-like_sf"/>
</dbReference>
<dbReference type="Pfam" id="PF23297">
    <property type="entry name" value="ACP_SdgA_C"/>
    <property type="match status" value="1"/>
</dbReference>
<dbReference type="Gene3D" id="3.10.129.110">
    <property type="entry name" value="Polyketide synthase dehydratase"/>
    <property type="match status" value="1"/>
</dbReference>
<dbReference type="Pfam" id="PF21089">
    <property type="entry name" value="PKS_DH_N"/>
    <property type="match status" value="1"/>
</dbReference>
<dbReference type="PROSITE" id="PS52019">
    <property type="entry name" value="PKS_MFAS_DH"/>
    <property type="match status" value="1"/>
</dbReference>
<dbReference type="SMART" id="SM00822">
    <property type="entry name" value="PKS_KR"/>
    <property type="match status" value="1"/>
</dbReference>
<dbReference type="Pfam" id="PF00109">
    <property type="entry name" value="ketoacyl-synt"/>
    <property type="match status" value="1"/>
</dbReference>
<evidence type="ECO:0000313" key="13">
    <source>
        <dbReference type="Proteomes" id="UP001152300"/>
    </source>
</evidence>
<keyword evidence="6" id="KW-0012">Acyltransferase</keyword>
<evidence type="ECO:0000256" key="6">
    <source>
        <dbReference type="ARBA" id="ARBA00023315"/>
    </source>
</evidence>
<evidence type="ECO:0000256" key="7">
    <source>
        <dbReference type="PIRSR" id="PIRSR600542-1"/>
    </source>
</evidence>
<dbReference type="Gene3D" id="3.40.50.150">
    <property type="entry name" value="Vaccinia Virus protein VP39"/>
    <property type="match status" value="1"/>
</dbReference>
<dbReference type="Gene3D" id="3.40.366.10">
    <property type="entry name" value="Malonyl-Coenzyme A Acyl Carrier Protein, domain 2"/>
    <property type="match status" value="1"/>
</dbReference>
<dbReference type="GO" id="GO:0004312">
    <property type="term" value="F:fatty acid synthase activity"/>
    <property type="evidence" value="ECO:0007669"/>
    <property type="project" value="TreeGrafter"/>
</dbReference>
<feature type="active site" description="Proton acceptor" evidence="7">
    <location>
        <position position="2694"/>
    </location>
</feature>
<dbReference type="SUPFAM" id="SSF55048">
    <property type="entry name" value="Probable ACP-binding domain of malonyl-CoA ACP transacylase"/>
    <property type="match status" value="1"/>
</dbReference>
<dbReference type="InterPro" id="IPR020806">
    <property type="entry name" value="PKS_PP-bd"/>
</dbReference>
<evidence type="ECO:0000259" key="10">
    <source>
        <dbReference type="PROSITE" id="PS52004"/>
    </source>
</evidence>
<evidence type="ECO:0000256" key="1">
    <source>
        <dbReference type="ARBA" id="ARBA00005232"/>
    </source>
</evidence>
<dbReference type="Gene3D" id="1.10.1200.10">
    <property type="entry name" value="ACP-like"/>
    <property type="match status" value="1"/>
</dbReference>
<keyword evidence="2" id="KW-0596">Phosphopantetheine</keyword>
<dbReference type="SUPFAM" id="SSF53901">
    <property type="entry name" value="Thiolase-like"/>
    <property type="match status" value="1"/>
</dbReference>
<dbReference type="InterPro" id="IPR020843">
    <property type="entry name" value="ER"/>
</dbReference>
<dbReference type="InterPro" id="IPR014030">
    <property type="entry name" value="Ketoacyl_synth_N"/>
</dbReference>
<dbReference type="CDD" id="cd00833">
    <property type="entry name" value="PKS"/>
    <property type="match status" value="1"/>
</dbReference>
<keyword evidence="3" id="KW-0597">Phosphoprotein</keyword>
<feature type="region of interest" description="N-terminal hotdog fold" evidence="8">
    <location>
        <begin position="937"/>
        <end position="1071"/>
    </location>
</feature>
<dbReference type="SUPFAM" id="SSF51735">
    <property type="entry name" value="NAD(P)-binding Rossmann-fold domains"/>
    <property type="match status" value="2"/>
</dbReference>
<dbReference type="InterPro" id="IPR020841">
    <property type="entry name" value="PKS_Beta-ketoAc_synthase_dom"/>
</dbReference>
<dbReference type="InterPro" id="IPR014031">
    <property type="entry name" value="Ketoacyl_synth_C"/>
</dbReference>
<dbReference type="Gene3D" id="3.30.559.70">
    <property type="entry name" value="Choline/Carnitine o-acyltransferase, domain 2"/>
    <property type="match status" value="1"/>
</dbReference>
<dbReference type="CDD" id="cd05195">
    <property type="entry name" value="enoyl_red"/>
    <property type="match status" value="1"/>
</dbReference>
<dbReference type="InterPro" id="IPR042231">
    <property type="entry name" value="Cho/carn_acyl_trans_2"/>
</dbReference>
<dbReference type="InterPro" id="IPR049551">
    <property type="entry name" value="PKS_DH_C"/>
</dbReference>
<dbReference type="EMBL" id="JAPEIS010000003">
    <property type="protein sequence ID" value="KAJ8067959.1"/>
    <property type="molecule type" value="Genomic_DNA"/>
</dbReference>
<organism evidence="12 13">
    <name type="scientific">Sclerotinia nivalis</name>
    <dbReference type="NCBI Taxonomy" id="352851"/>
    <lineage>
        <taxon>Eukaryota</taxon>
        <taxon>Fungi</taxon>
        <taxon>Dikarya</taxon>
        <taxon>Ascomycota</taxon>
        <taxon>Pezizomycotina</taxon>
        <taxon>Leotiomycetes</taxon>
        <taxon>Helotiales</taxon>
        <taxon>Sclerotiniaceae</taxon>
        <taxon>Sclerotinia</taxon>
    </lineage>
</organism>
<comment type="similarity">
    <text evidence="1">Belongs to the carnitine/choline acetyltransferase family.</text>
</comment>
<evidence type="ECO:0008006" key="14">
    <source>
        <dbReference type="Google" id="ProtNLM"/>
    </source>
</evidence>
<dbReference type="GO" id="GO:0006633">
    <property type="term" value="P:fatty acid biosynthetic process"/>
    <property type="evidence" value="ECO:0007669"/>
    <property type="project" value="TreeGrafter"/>
</dbReference>
<dbReference type="SMART" id="SM00827">
    <property type="entry name" value="PKS_AT"/>
    <property type="match status" value="1"/>
</dbReference>
<dbReference type="InterPro" id="IPR016036">
    <property type="entry name" value="Malonyl_transacylase_ACP-bd"/>
</dbReference>
<dbReference type="PROSITE" id="PS50075">
    <property type="entry name" value="CARRIER"/>
    <property type="match status" value="1"/>
</dbReference>